<evidence type="ECO:0000313" key="2">
    <source>
        <dbReference type="EMBL" id="MPN17761.1"/>
    </source>
</evidence>
<comment type="caution">
    <text evidence="2">The sequence shown here is derived from an EMBL/GenBank/DDBJ whole genome shotgun (WGS) entry which is preliminary data.</text>
</comment>
<dbReference type="EMBL" id="VSSQ01064957">
    <property type="protein sequence ID" value="MPN17761.1"/>
    <property type="molecule type" value="Genomic_DNA"/>
</dbReference>
<reference evidence="2" key="1">
    <citation type="submission" date="2019-08" db="EMBL/GenBank/DDBJ databases">
        <authorList>
            <person name="Kucharzyk K."/>
            <person name="Murdoch R.W."/>
            <person name="Higgins S."/>
            <person name="Loffler F."/>
        </authorList>
    </citation>
    <scope>NUCLEOTIDE SEQUENCE</scope>
</reference>
<sequence length="75" mass="8383">MGNGDTLAEAGRTELFPGEQAVEHRGAGNPVLVLEKNARLFKDPYLAGGFQVQDDVFRREKFSDELHRMIHGDVE</sequence>
<protein>
    <submittedName>
        <fullName evidence="2">Uncharacterized protein</fullName>
    </submittedName>
</protein>
<evidence type="ECO:0000256" key="1">
    <source>
        <dbReference type="SAM" id="MobiDB-lite"/>
    </source>
</evidence>
<gene>
    <name evidence="2" type="ORF">SDC9_165116</name>
</gene>
<feature type="region of interest" description="Disordered" evidence="1">
    <location>
        <begin position="1"/>
        <end position="22"/>
    </location>
</feature>
<name>A0A645FTH5_9ZZZZ</name>
<dbReference type="AlphaFoldDB" id="A0A645FTH5"/>
<accession>A0A645FTH5</accession>
<organism evidence="2">
    <name type="scientific">bioreactor metagenome</name>
    <dbReference type="NCBI Taxonomy" id="1076179"/>
    <lineage>
        <taxon>unclassified sequences</taxon>
        <taxon>metagenomes</taxon>
        <taxon>ecological metagenomes</taxon>
    </lineage>
</organism>
<proteinExistence type="predicted"/>